<protein>
    <submittedName>
        <fullName evidence="1">Uncharacterized protein</fullName>
    </submittedName>
</protein>
<keyword evidence="2" id="KW-1185">Reference proteome</keyword>
<comment type="caution">
    <text evidence="1">The sequence shown here is derived from an EMBL/GenBank/DDBJ whole genome shotgun (WGS) entry which is preliminary data.</text>
</comment>
<reference evidence="1" key="1">
    <citation type="submission" date="2020-05" db="EMBL/GenBank/DDBJ databases">
        <title>Large-scale comparative analyses of tick genomes elucidate their genetic diversity and vector capacities.</title>
        <authorList>
            <person name="Jia N."/>
            <person name="Wang J."/>
            <person name="Shi W."/>
            <person name="Du L."/>
            <person name="Sun Y."/>
            <person name="Zhan W."/>
            <person name="Jiang J."/>
            <person name="Wang Q."/>
            <person name="Zhang B."/>
            <person name="Ji P."/>
            <person name="Sakyi L.B."/>
            <person name="Cui X."/>
            <person name="Yuan T."/>
            <person name="Jiang B."/>
            <person name="Yang W."/>
            <person name="Lam T.T.-Y."/>
            <person name="Chang Q."/>
            <person name="Ding S."/>
            <person name="Wang X."/>
            <person name="Zhu J."/>
            <person name="Ruan X."/>
            <person name="Zhao L."/>
            <person name="Wei J."/>
            <person name="Que T."/>
            <person name="Du C."/>
            <person name="Cheng J."/>
            <person name="Dai P."/>
            <person name="Han X."/>
            <person name="Huang E."/>
            <person name="Gao Y."/>
            <person name="Liu J."/>
            <person name="Shao H."/>
            <person name="Ye R."/>
            <person name="Li L."/>
            <person name="Wei W."/>
            <person name="Wang X."/>
            <person name="Wang C."/>
            <person name="Yang T."/>
            <person name="Huo Q."/>
            <person name="Li W."/>
            <person name="Guo W."/>
            <person name="Chen H."/>
            <person name="Zhou L."/>
            <person name="Ni X."/>
            <person name="Tian J."/>
            <person name="Zhou Y."/>
            <person name="Sheng Y."/>
            <person name="Liu T."/>
            <person name="Pan Y."/>
            <person name="Xia L."/>
            <person name="Li J."/>
            <person name="Zhao F."/>
            <person name="Cao W."/>
        </authorList>
    </citation>
    <scope>NUCLEOTIDE SEQUENCE</scope>
    <source>
        <strain evidence="1">Hyas-2018</strain>
    </source>
</reference>
<dbReference type="Proteomes" id="UP000821845">
    <property type="component" value="Chromosome 1"/>
</dbReference>
<evidence type="ECO:0000313" key="1">
    <source>
        <dbReference type="EMBL" id="KAH6947171.1"/>
    </source>
</evidence>
<sequence length="175" mass="20032">MRLERSPQRLKECRLFHGTNCTTEWKFLIDTVAQFSVLPATRNKVCGCATGVWSAIAWSYPNRLRQSDRITLRDASPHNHYRRDVIVTSERSARAPYSRCLYTTAARLFTGRSANDIQPRRRSAAAAHARDGEQRCRAEQRKVAPYANIRPFGALTGKAVSFRHFLPSLRSVRRL</sequence>
<accession>A0ACB7TLS1</accession>
<evidence type="ECO:0000313" key="2">
    <source>
        <dbReference type="Proteomes" id="UP000821845"/>
    </source>
</evidence>
<organism evidence="1 2">
    <name type="scientific">Hyalomma asiaticum</name>
    <name type="common">Tick</name>
    <dbReference type="NCBI Taxonomy" id="266040"/>
    <lineage>
        <taxon>Eukaryota</taxon>
        <taxon>Metazoa</taxon>
        <taxon>Ecdysozoa</taxon>
        <taxon>Arthropoda</taxon>
        <taxon>Chelicerata</taxon>
        <taxon>Arachnida</taxon>
        <taxon>Acari</taxon>
        <taxon>Parasitiformes</taxon>
        <taxon>Ixodida</taxon>
        <taxon>Ixodoidea</taxon>
        <taxon>Ixodidae</taxon>
        <taxon>Hyalomminae</taxon>
        <taxon>Hyalomma</taxon>
    </lineage>
</organism>
<name>A0ACB7TLS1_HYAAI</name>
<proteinExistence type="predicted"/>
<dbReference type="EMBL" id="CM023481">
    <property type="protein sequence ID" value="KAH6947171.1"/>
    <property type="molecule type" value="Genomic_DNA"/>
</dbReference>
<gene>
    <name evidence="1" type="ORF">HPB50_017311</name>
</gene>